<keyword evidence="2" id="KW-0472">Membrane</keyword>
<feature type="transmembrane region" description="Helical" evidence="2">
    <location>
        <begin position="137"/>
        <end position="156"/>
    </location>
</feature>
<feature type="transmembrane region" description="Helical" evidence="2">
    <location>
        <begin position="162"/>
        <end position="181"/>
    </location>
</feature>
<keyword evidence="2" id="KW-1133">Transmembrane helix</keyword>
<dbReference type="Gene3D" id="1.20.1250.20">
    <property type="entry name" value="MFS general substrate transporter like domains"/>
    <property type="match status" value="1"/>
</dbReference>
<feature type="transmembrane region" description="Helical" evidence="2">
    <location>
        <begin position="46"/>
        <end position="62"/>
    </location>
</feature>
<evidence type="ECO:0008006" key="5">
    <source>
        <dbReference type="Google" id="ProtNLM"/>
    </source>
</evidence>
<comment type="caution">
    <text evidence="3">The sequence shown here is derived from an EMBL/GenBank/DDBJ whole genome shotgun (WGS) entry which is preliminary data.</text>
</comment>
<feature type="transmembrane region" description="Helical" evidence="2">
    <location>
        <begin position="243"/>
        <end position="261"/>
    </location>
</feature>
<feature type="transmembrane region" description="Helical" evidence="2">
    <location>
        <begin position="353"/>
        <end position="375"/>
    </location>
</feature>
<dbReference type="SUPFAM" id="SSF103473">
    <property type="entry name" value="MFS general substrate transporter"/>
    <property type="match status" value="1"/>
</dbReference>
<dbReference type="EMBL" id="JACEOL010000025">
    <property type="protein sequence ID" value="MBA4602130.1"/>
    <property type="molecule type" value="Genomic_DNA"/>
</dbReference>
<dbReference type="PANTHER" id="PTHR23530:SF1">
    <property type="entry name" value="PERMEASE, MAJOR FACILITATOR SUPERFAMILY-RELATED"/>
    <property type="match status" value="1"/>
</dbReference>
<dbReference type="Pfam" id="PF07690">
    <property type="entry name" value="MFS_1"/>
    <property type="match status" value="1"/>
</dbReference>
<proteinExistence type="predicted"/>
<gene>
    <name evidence="3" type="ORF">H2C83_07330</name>
</gene>
<feature type="transmembrane region" description="Helical" evidence="2">
    <location>
        <begin position="290"/>
        <end position="311"/>
    </location>
</feature>
<dbReference type="RefSeq" id="WP_181739332.1">
    <property type="nucleotide sequence ID" value="NZ_JACEOL010000025.1"/>
</dbReference>
<accession>A0A7W1XS46</accession>
<feature type="transmembrane region" description="Helical" evidence="2">
    <location>
        <begin position="323"/>
        <end position="347"/>
    </location>
</feature>
<keyword evidence="4" id="KW-1185">Reference proteome</keyword>
<dbReference type="GO" id="GO:0022857">
    <property type="term" value="F:transmembrane transporter activity"/>
    <property type="evidence" value="ECO:0007669"/>
    <property type="project" value="InterPro"/>
</dbReference>
<evidence type="ECO:0000313" key="3">
    <source>
        <dbReference type="EMBL" id="MBA4602130.1"/>
    </source>
</evidence>
<feature type="transmembrane region" description="Helical" evidence="2">
    <location>
        <begin position="12"/>
        <end position="31"/>
    </location>
</feature>
<dbReference type="InterPro" id="IPR011701">
    <property type="entry name" value="MFS"/>
</dbReference>
<dbReference type="Proteomes" id="UP000538292">
    <property type="component" value="Unassembled WGS sequence"/>
</dbReference>
<organism evidence="3 4">
    <name type="scientific">Thermoactinomyces mirandus</name>
    <dbReference type="NCBI Taxonomy" id="2756294"/>
    <lineage>
        <taxon>Bacteria</taxon>
        <taxon>Bacillati</taxon>
        <taxon>Bacillota</taxon>
        <taxon>Bacilli</taxon>
        <taxon>Bacillales</taxon>
        <taxon>Thermoactinomycetaceae</taxon>
        <taxon>Thermoactinomyces</taxon>
    </lineage>
</organism>
<feature type="transmembrane region" description="Helical" evidence="2">
    <location>
        <begin position="69"/>
        <end position="85"/>
    </location>
</feature>
<sequence>MNIESRIKYYMCYRFFTGFLFFMPVLLSIYLKREISLEDIFLIECFYYLSIFLFEVPTGWLADRFGHDKSVFIGLVGLFITYSIFSVTYSLVGIIACQVGLGIFTTLISGSDRASFFNLIFEGDTEKSFLLQKRAHILFIAANLLSFVIGGLLYIIDSEGFWILLLTGVFHLLAGIFYFLYSKGLNGSKEAGSQDTRTNSPTRREIKKILLPCTFAGIVLGFLANFYWITQMYYDHLHITEDWRGVLFAVASLTTILFSRVRIFKNHSVSRLLVVLFPACYFIAVTENRWILPIYIIIYSLLKIEAQPFVENYILSIASDKKAFALSIASWIYNFVDVLLMILFYALFKYFQYSAVMIILGALVTLIILLAYLVYKIKRSVFRFDRS</sequence>
<protein>
    <recommendedName>
        <fullName evidence="5">MFS transporter</fullName>
    </recommendedName>
</protein>
<feature type="transmembrane region" description="Helical" evidence="2">
    <location>
        <begin position="268"/>
        <end position="284"/>
    </location>
</feature>
<dbReference type="GO" id="GO:0005886">
    <property type="term" value="C:plasma membrane"/>
    <property type="evidence" value="ECO:0007669"/>
    <property type="project" value="UniProtKB-SubCell"/>
</dbReference>
<dbReference type="InterPro" id="IPR053160">
    <property type="entry name" value="MFS_DHA3_Transporter"/>
</dbReference>
<dbReference type="PANTHER" id="PTHR23530">
    <property type="entry name" value="TRANSPORT PROTEIN-RELATED"/>
    <property type="match status" value="1"/>
</dbReference>
<comment type="subcellular location">
    <subcellularLocation>
        <location evidence="1">Cell membrane</location>
        <topology evidence="1">Multi-pass membrane protein</topology>
    </subcellularLocation>
</comment>
<evidence type="ECO:0000313" key="4">
    <source>
        <dbReference type="Proteomes" id="UP000538292"/>
    </source>
</evidence>
<evidence type="ECO:0000256" key="1">
    <source>
        <dbReference type="ARBA" id="ARBA00004651"/>
    </source>
</evidence>
<keyword evidence="2" id="KW-0812">Transmembrane</keyword>
<evidence type="ECO:0000256" key="2">
    <source>
        <dbReference type="SAM" id="Phobius"/>
    </source>
</evidence>
<reference evidence="3 4" key="1">
    <citation type="submission" date="2020-07" db="EMBL/GenBank/DDBJ databases">
        <title>Thermoactinomyces phylogeny.</title>
        <authorList>
            <person name="Dunlap C."/>
        </authorList>
    </citation>
    <scope>NUCLEOTIDE SEQUENCE [LARGE SCALE GENOMIC DNA]</scope>
    <source>
        <strain evidence="3 4">AMNI-1</strain>
    </source>
</reference>
<dbReference type="AlphaFoldDB" id="A0A7W1XS46"/>
<name>A0A7W1XS46_9BACL</name>
<dbReference type="InterPro" id="IPR036259">
    <property type="entry name" value="MFS_trans_sf"/>
</dbReference>
<feature type="transmembrane region" description="Helical" evidence="2">
    <location>
        <begin position="209"/>
        <end position="228"/>
    </location>
</feature>